<evidence type="ECO:0000256" key="1">
    <source>
        <dbReference type="SAM" id="MobiDB-lite"/>
    </source>
</evidence>
<feature type="compositionally biased region" description="Low complexity" evidence="1">
    <location>
        <begin position="22"/>
        <end position="37"/>
    </location>
</feature>
<dbReference type="InParanoid" id="A0A0P0VFH7"/>
<evidence type="ECO:0000313" key="2">
    <source>
        <dbReference type="EMBL" id="BAS77235.1"/>
    </source>
</evidence>
<sequence length="158" mass="15595">MASADTLGNAPAMALLARLSTRSPGSAASRPRSGAAPDKPSRSSCSPCTLPFPWHDTPNHCDALPRHGTAGVPHARSGPGGAPSGPRSVSRNAISTSPSGPAPPPPASPPAAAAAEAGPQRHQATRAAAAATAMRPGGRGRAMALRLGSAGRGGGRRR</sequence>
<dbReference type="PaxDb" id="39947-A0A0P0VFH7"/>
<keyword evidence="3" id="KW-1185">Reference proteome</keyword>
<proteinExistence type="predicted"/>
<organism evidence="2 3">
    <name type="scientific">Oryza sativa subsp. japonica</name>
    <name type="common">Rice</name>
    <dbReference type="NCBI Taxonomy" id="39947"/>
    <lineage>
        <taxon>Eukaryota</taxon>
        <taxon>Viridiplantae</taxon>
        <taxon>Streptophyta</taxon>
        <taxon>Embryophyta</taxon>
        <taxon>Tracheophyta</taxon>
        <taxon>Spermatophyta</taxon>
        <taxon>Magnoliopsida</taxon>
        <taxon>Liliopsida</taxon>
        <taxon>Poales</taxon>
        <taxon>Poaceae</taxon>
        <taxon>BOP clade</taxon>
        <taxon>Oryzoideae</taxon>
        <taxon>Oryzeae</taxon>
        <taxon>Oryzinae</taxon>
        <taxon>Oryza</taxon>
        <taxon>Oryza sativa</taxon>
    </lineage>
</organism>
<feature type="region of interest" description="Disordered" evidence="1">
    <location>
        <begin position="21"/>
        <end position="158"/>
    </location>
</feature>
<dbReference type="Proteomes" id="UP000059680">
    <property type="component" value="Chromosome 2"/>
</dbReference>
<reference evidence="2 3" key="2">
    <citation type="journal article" date="2013" name="Plant Cell Physiol.">
        <title>Rice Annotation Project Database (RAP-DB): an integrative and interactive database for rice genomics.</title>
        <authorList>
            <person name="Sakai H."/>
            <person name="Lee S.S."/>
            <person name="Tanaka T."/>
            <person name="Numa H."/>
            <person name="Kim J."/>
            <person name="Kawahara Y."/>
            <person name="Wakimoto H."/>
            <person name="Yang C.C."/>
            <person name="Iwamoto M."/>
            <person name="Abe T."/>
            <person name="Yamada Y."/>
            <person name="Muto A."/>
            <person name="Inokuchi H."/>
            <person name="Ikemura T."/>
            <person name="Matsumoto T."/>
            <person name="Sasaki T."/>
            <person name="Itoh T."/>
        </authorList>
    </citation>
    <scope>NUCLEOTIDE SEQUENCE [LARGE SCALE GENOMIC DNA]</scope>
    <source>
        <strain evidence="3">cv. Nipponbare</strain>
    </source>
</reference>
<dbReference type="AlphaFoldDB" id="A0A0P0VFH7"/>
<feature type="compositionally biased region" description="Pro residues" evidence="1">
    <location>
        <begin position="100"/>
        <end position="109"/>
    </location>
</feature>
<gene>
    <name evidence="2" type="ordered locus">Os02g0174450</name>
    <name evidence="2" type="ORF">OSNPB_020174450</name>
</gene>
<protein>
    <submittedName>
        <fullName evidence="2">Os02g0174450 protein</fullName>
    </submittedName>
</protein>
<reference evidence="3" key="1">
    <citation type="journal article" date="2005" name="Nature">
        <title>The map-based sequence of the rice genome.</title>
        <authorList>
            <consortium name="International rice genome sequencing project (IRGSP)"/>
            <person name="Matsumoto T."/>
            <person name="Wu J."/>
            <person name="Kanamori H."/>
            <person name="Katayose Y."/>
            <person name="Fujisawa M."/>
            <person name="Namiki N."/>
            <person name="Mizuno H."/>
            <person name="Yamamoto K."/>
            <person name="Antonio B.A."/>
            <person name="Baba T."/>
            <person name="Sakata K."/>
            <person name="Nagamura Y."/>
            <person name="Aoki H."/>
            <person name="Arikawa K."/>
            <person name="Arita K."/>
            <person name="Bito T."/>
            <person name="Chiden Y."/>
            <person name="Fujitsuka N."/>
            <person name="Fukunaka R."/>
            <person name="Hamada M."/>
            <person name="Harada C."/>
            <person name="Hayashi A."/>
            <person name="Hijishita S."/>
            <person name="Honda M."/>
            <person name="Hosokawa S."/>
            <person name="Ichikawa Y."/>
            <person name="Idonuma A."/>
            <person name="Iijima M."/>
            <person name="Ikeda M."/>
            <person name="Ikeno M."/>
            <person name="Ito K."/>
            <person name="Ito S."/>
            <person name="Ito T."/>
            <person name="Ito Y."/>
            <person name="Ito Y."/>
            <person name="Iwabuchi A."/>
            <person name="Kamiya K."/>
            <person name="Karasawa W."/>
            <person name="Kurita K."/>
            <person name="Katagiri S."/>
            <person name="Kikuta A."/>
            <person name="Kobayashi H."/>
            <person name="Kobayashi N."/>
            <person name="Machita K."/>
            <person name="Maehara T."/>
            <person name="Masukawa M."/>
            <person name="Mizubayashi T."/>
            <person name="Mukai Y."/>
            <person name="Nagasaki H."/>
            <person name="Nagata Y."/>
            <person name="Naito S."/>
            <person name="Nakashima M."/>
            <person name="Nakama Y."/>
            <person name="Nakamichi Y."/>
            <person name="Nakamura M."/>
            <person name="Meguro A."/>
            <person name="Negishi M."/>
            <person name="Ohta I."/>
            <person name="Ohta T."/>
            <person name="Okamoto M."/>
            <person name="Ono N."/>
            <person name="Saji S."/>
            <person name="Sakaguchi M."/>
            <person name="Sakai K."/>
            <person name="Shibata M."/>
            <person name="Shimokawa T."/>
            <person name="Song J."/>
            <person name="Takazaki Y."/>
            <person name="Terasawa K."/>
            <person name="Tsugane M."/>
            <person name="Tsuji K."/>
            <person name="Ueda S."/>
            <person name="Waki K."/>
            <person name="Yamagata H."/>
            <person name="Yamamoto M."/>
            <person name="Yamamoto S."/>
            <person name="Yamane H."/>
            <person name="Yoshiki S."/>
            <person name="Yoshihara R."/>
            <person name="Yukawa K."/>
            <person name="Zhong H."/>
            <person name="Yano M."/>
            <person name="Yuan Q."/>
            <person name="Ouyang S."/>
            <person name="Liu J."/>
            <person name="Jones K.M."/>
            <person name="Gansberger K."/>
            <person name="Moffat K."/>
            <person name="Hill J."/>
            <person name="Bera J."/>
            <person name="Fadrosh D."/>
            <person name="Jin S."/>
            <person name="Johri S."/>
            <person name="Kim M."/>
            <person name="Overton L."/>
            <person name="Reardon M."/>
            <person name="Tsitrin T."/>
            <person name="Vuong H."/>
            <person name="Weaver B."/>
            <person name="Ciecko A."/>
            <person name="Tallon L."/>
            <person name="Jackson J."/>
            <person name="Pai G."/>
            <person name="Aken S.V."/>
            <person name="Utterback T."/>
            <person name="Reidmuller S."/>
            <person name="Feldblyum T."/>
            <person name="Hsiao J."/>
            <person name="Zismann V."/>
            <person name="Iobst S."/>
            <person name="de Vazeille A.R."/>
            <person name="Buell C.R."/>
            <person name="Ying K."/>
            <person name="Li Y."/>
            <person name="Lu T."/>
            <person name="Huang Y."/>
            <person name="Zhao Q."/>
            <person name="Feng Q."/>
            <person name="Zhang L."/>
            <person name="Zhu J."/>
            <person name="Weng Q."/>
            <person name="Mu J."/>
            <person name="Lu Y."/>
            <person name="Fan D."/>
            <person name="Liu Y."/>
            <person name="Guan J."/>
            <person name="Zhang Y."/>
            <person name="Yu S."/>
            <person name="Liu X."/>
            <person name="Zhang Y."/>
            <person name="Hong G."/>
            <person name="Han B."/>
            <person name="Choisne N."/>
            <person name="Demange N."/>
            <person name="Orjeda G."/>
            <person name="Samain S."/>
            <person name="Cattolico L."/>
            <person name="Pelletier E."/>
            <person name="Couloux A."/>
            <person name="Segurens B."/>
            <person name="Wincker P."/>
            <person name="D'Hont A."/>
            <person name="Scarpelli C."/>
            <person name="Weissenbach J."/>
            <person name="Salanoubat M."/>
            <person name="Quetier F."/>
            <person name="Yu Y."/>
            <person name="Kim H.R."/>
            <person name="Rambo T."/>
            <person name="Currie J."/>
            <person name="Collura K."/>
            <person name="Luo M."/>
            <person name="Yang T."/>
            <person name="Ammiraju J.S.S."/>
            <person name="Engler F."/>
            <person name="Soderlund C."/>
            <person name="Wing R.A."/>
            <person name="Palmer L.E."/>
            <person name="de la Bastide M."/>
            <person name="Spiegel L."/>
            <person name="Nascimento L."/>
            <person name="Zutavern T."/>
            <person name="O'Shaughnessy A."/>
            <person name="Dike S."/>
            <person name="Dedhia N."/>
            <person name="Preston R."/>
            <person name="Balija V."/>
            <person name="McCombie W.R."/>
            <person name="Chow T."/>
            <person name="Chen H."/>
            <person name="Chung M."/>
            <person name="Chen C."/>
            <person name="Shaw J."/>
            <person name="Wu H."/>
            <person name="Hsiao K."/>
            <person name="Chao Y."/>
            <person name="Chu M."/>
            <person name="Cheng C."/>
            <person name="Hour A."/>
            <person name="Lee P."/>
            <person name="Lin S."/>
            <person name="Lin Y."/>
            <person name="Liou J."/>
            <person name="Liu S."/>
            <person name="Hsing Y."/>
            <person name="Raghuvanshi S."/>
            <person name="Mohanty A."/>
            <person name="Bharti A.K."/>
            <person name="Gaur A."/>
            <person name="Gupta V."/>
            <person name="Kumar D."/>
            <person name="Ravi V."/>
            <person name="Vij S."/>
            <person name="Kapur A."/>
            <person name="Khurana P."/>
            <person name="Khurana P."/>
            <person name="Khurana J.P."/>
            <person name="Tyagi A.K."/>
            <person name="Gaikwad K."/>
            <person name="Singh A."/>
            <person name="Dalal V."/>
            <person name="Srivastava S."/>
            <person name="Dixit A."/>
            <person name="Pal A.K."/>
            <person name="Ghazi I.A."/>
            <person name="Yadav M."/>
            <person name="Pandit A."/>
            <person name="Bhargava A."/>
            <person name="Sureshbabu K."/>
            <person name="Batra K."/>
            <person name="Sharma T.R."/>
            <person name="Mohapatra T."/>
            <person name="Singh N.K."/>
            <person name="Messing J."/>
            <person name="Nelson A.B."/>
            <person name="Fuks G."/>
            <person name="Kavchok S."/>
            <person name="Keizer G."/>
            <person name="Linton E."/>
            <person name="Llaca V."/>
            <person name="Song R."/>
            <person name="Tanyolac B."/>
            <person name="Young S."/>
            <person name="Ho-Il K."/>
            <person name="Hahn J.H."/>
            <person name="Sangsakoo G."/>
            <person name="Vanavichit A."/>
            <person name="de Mattos Luiz.A.T."/>
            <person name="Zimmer P.D."/>
            <person name="Malone G."/>
            <person name="Dellagostin O."/>
            <person name="de Oliveira A.C."/>
            <person name="Bevan M."/>
            <person name="Bancroft I."/>
            <person name="Minx P."/>
            <person name="Cordum H."/>
            <person name="Wilson R."/>
            <person name="Cheng Z."/>
            <person name="Jin W."/>
            <person name="Jiang J."/>
            <person name="Leong S.A."/>
            <person name="Iwama H."/>
            <person name="Gojobori T."/>
            <person name="Itoh T."/>
            <person name="Niimura Y."/>
            <person name="Fujii Y."/>
            <person name="Habara T."/>
            <person name="Sakai H."/>
            <person name="Sato Y."/>
            <person name="Wilson G."/>
            <person name="Kumar K."/>
            <person name="McCouch S."/>
            <person name="Juretic N."/>
            <person name="Hoen D."/>
            <person name="Wright S."/>
            <person name="Bruskiewich R."/>
            <person name="Bureau T."/>
            <person name="Miyao A."/>
            <person name="Hirochika H."/>
            <person name="Nishikawa T."/>
            <person name="Kadowaki K."/>
            <person name="Sugiura M."/>
            <person name="Burr B."/>
            <person name="Sasaki T."/>
        </authorList>
    </citation>
    <scope>NUCLEOTIDE SEQUENCE [LARGE SCALE GENOMIC DNA]</scope>
    <source>
        <strain evidence="3">cv. Nipponbare</strain>
    </source>
</reference>
<accession>A0A0P0VFH7</accession>
<reference evidence="2 3" key="3">
    <citation type="journal article" date="2013" name="Rice">
        <title>Improvement of the Oryza sativa Nipponbare reference genome using next generation sequence and optical map data.</title>
        <authorList>
            <person name="Kawahara Y."/>
            <person name="de la Bastide M."/>
            <person name="Hamilton J.P."/>
            <person name="Kanamori H."/>
            <person name="McCombie W.R."/>
            <person name="Ouyang S."/>
            <person name="Schwartz D.C."/>
            <person name="Tanaka T."/>
            <person name="Wu J."/>
            <person name="Zhou S."/>
            <person name="Childs K.L."/>
            <person name="Davidson R.M."/>
            <person name="Lin H."/>
            <person name="Quesada-Ocampo L."/>
            <person name="Vaillancourt B."/>
            <person name="Sakai H."/>
            <person name="Lee S.S."/>
            <person name="Kim J."/>
            <person name="Numa H."/>
            <person name="Itoh T."/>
            <person name="Buell C.R."/>
            <person name="Matsumoto T."/>
        </authorList>
    </citation>
    <scope>NUCLEOTIDE SEQUENCE [LARGE SCALE GENOMIC DNA]</scope>
    <source>
        <strain evidence="3">cv. Nipponbare</strain>
    </source>
</reference>
<feature type="compositionally biased region" description="Low complexity" evidence="1">
    <location>
        <begin position="125"/>
        <end position="149"/>
    </location>
</feature>
<dbReference type="EMBL" id="AP014958">
    <property type="protein sequence ID" value="BAS77235.1"/>
    <property type="molecule type" value="Genomic_DNA"/>
</dbReference>
<name>A0A0P0VFH7_ORYSJ</name>
<evidence type="ECO:0000313" key="3">
    <source>
        <dbReference type="Proteomes" id="UP000059680"/>
    </source>
</evidence>